<sequence>MPYVDKNDKICRPGEKSKIEIGDIILVHPALLKIRGYILEFPPLSIISPSCKEEIETPNWVEGYTVTGKEKVLFLEGKKEIEGEIEVKCPKFLPAITLKHALGKVKLKINDERFDGIVLVGINGLPLLLLKAGQVTVTTAQLKNYLEPLAYSTYYYISSGNNESS</sequence>
<accession>A0A650CN47</accession>
<dbReference type="EMBL" id="CP045483">
    <property type="protein sequence ID" value="QGR19259.1"/>
    <property type="molecule type" value="Genomic_DNA"/>
</dbReference>
<dbReference type="OrthoDB" id="43036at2157"/>
<organism evidence="1 2">
    <name type="scientific">Stygiolobus azoricus</name>
    <dbReference type="NCBI Taxonomy" id="41675"/>
    <lineage>
        <taxon>Archaea</taxon>
        <taxon>Thermoproteota</taxon>
        <taxon>Thermoprotei</taxon>
        <taxon>Sulfolobales</taxon>
        <taxon>Sulfolobaceae</taxon>
        <taxon>Stygiolobus</taxon>
    </lineage>
</organism>
<dbReference type="AlphaFoldDB" id="A0A650CN47"/>
<dbReference type="RefSeq" id="WP_156005856.1">
    <property type="nucleotide sequence ID" value="NZ_CP045483.1"/>
</dbReference>
<protein>
    <submittedName>
        <fullName evidence="1">Uncharacterized protein</fullName>
    </submittedName>
</protein>
<keyword evidence="2" id="KW-1185">Reference proteome</keyword>
<dbReference type="GeneID" id="42798249"/>
<name>A0A650CN47_9CREN</name>
<evidence type="ECO:0000313" key="1">
    <source>
        <dbReference type="EMBL" id="QGR19259.1"/>
    </source>
</evidence>
<gene>
    <name evidence="1" type="ORF">D1868_04210</name>
</gene>
<dbReference type="KEGG" id="sazo:D1868_04210"/>
<reference evidence="1 2" key="1">
    <citation type="submission" date="2019-10" db="EMBL/GenBank/DDBJ databases">
        <title>Genome Sequences from Six Type Strain Members of the Archaeal Family Sulfolobaceae: Acidianus ambivalens, Acidianus infernus, Metallosphaera prunae, Stygiolobus azoricus, Sulfolobus metallicus, and Sulfurisphaera ohwakuensis.</title>
        <authorList>
            <person name="Counts J.A."/>
            <person name="Kelly R.M."/>
        </authorList>
    </citation>
    <scope>NUCLEOTIDE SEQUENCE [LARGE SCALE GENOMIC DNA]</scope>
    <source>
        <strain evidence="1 2">FC6</strain>
    </source>
</reference>
<dbReference type="Proteomes" id="UP000423396">
    <property type="component" value="Chromosome"/>
</dbReference>
<proteinExistence type="predicted"/>
<evidence type="ECO:0000313" key="2">
    <source>
        <dbReference type="Proteomes" id="UP000423396"/>
    </source>
</evidence>